<dbReference type="EMBL" id="JAVDQH010000023">
    <property type="protein sequence ID" value="MDR6246159.1"/>
    <property type="molecule type" value="Genomic_DNA"/>
</dbReference>
<keyword evidence="8" id="KW-1185">Reference proteome</keyword>
<keyword evidence="3 6" id="KW-0812">Transmembrane</keyword>
<reference evidence="7 8" key="1">
    <citation type="submission" date="2023-07" db="EMBL/GenBank/DDBJ databases">
        <title>Genomic Encyclopedia of Type Strains, Phase IV (KMG-IV): sequencing the most valuable type-strain genomes for metagenomic binning, comparative biology and taxonomic classification.</title>
        <authorList>
            <person name="Goeker M."/>
        </authorList>
    </citation>
    <scope>NUCLEOTIDE SEQUENCE [LARGE SCALE GENOMIC DNA]</scope>
    <source>
        <strain evidence="7 8">DSM 22170</strain>
    </source>
</reference>
<keyword evidence="5 6" id="KW-0472">Membrane</keyword>
<evidence type="ECO:0000256" key="6">
    <source>
        <dbReference type="SAM" id="Phobius"/>
    </source>
</evidence>
<evidence type="ECO:0000256" key="1">
    <source>
        <dbReference type="ARBA" id="ARBA00004141"/>
    </source>
</evidence>
<dbReference type="CDD" id="cd13136">
    <property type="entry name" value="MATE_DinF_like"/>
    <property type="match status" value="1"/>
</dbReference>
<feature type="transmembrane region" description="Helical" evidence="6">
    <location>
        <begin position="59"/>
        <end position="84"/>
    </location>
</feature>
<feature type="transmembrane region" description="Helical" evidence="6">
    <location>
        <begin position="427"/>
        <end position="445"/>
    </location>
</feature>
<evidence type="ECO:0000313" key="7">
    <source>
        <dbReference type="EMBL" id="MDR6246159.1"/>
    </source>
</evidence>
<dbReference type="PANTHER" id="PTHR42893">
    <property type="entry name" value="PROTEIN DETOXIFICATION 44, CHLOROPLASTIC-RELATED"/>
    <property type="match status" value="1"/>
</dbReference>
<feature type="transmembrane region" description="Helical" evidence="6">
    <location>
        <begin position="288"/>
        <end position="311"/>
    </location>
</feature>
<name>A0ABU1J3S1_9BACL</name>
<evidence type="ECO:0000256" key="3">
    <source>
        <dbReference type="ARBA" id="ARBA00022692"/>
    </source>
</evidence>
<dbReference type="Pfam" id="PF01554">
    <property type="entry name" value="MatE"/>
    <property type="match status" value="2"/>
</dbReference>
<comment type="caution">
    <text evidence="7">The sequence shown here is derived from an EMBL/GenBank/DDBJ whole genome shotgun (WGS) entry which is preliminary data.</text>
</comment>
<feature type="transmembrane region" description="Helical" evidence="6">
    <location>
        <begin position="202"/>
        <end position="226"/>
    </location>
</feature>
<dbReference type="PANTHER" id="PTHR42893:SF46">
    <property type="entry name" value="PROTEIN DETOXIFICATION 44, CHLOROPLASTIC"/>
    <property type="match status" value="1"/>
</dbReference>
<evidence type="ECO:0000256" key="4">
    <source>
        <dbReference type="ARBA" id="ARBA00022989"/>
    </source>
</evidence>
<keyword evidence="4 6" id="KW-1133">Transmembrane helix</keyword>
<dbReference type="InterPro" id="IPR044644">
    <property type="entry name" value="DinF-like"/>
</dbReference>
<gene>
    <name evidence="7" type="ORF">JOC58_004078</name>
</gene>
<evidence type="ECO:0000256" key="5">
    <source>
        <dbReference type="ARBA" id="ARBA00023136"/>
    </source>
</evidence>
<dbReference type="InterPro" id="IPR002528">
    <property type="entry name" value="MATE_fam"/>
</dbReference>
<feature type="transmembrane region" description="Helical" evidence="6">
    <location>
        <begin position="402"/>
        <end position="421"/>
    </location>
</feature>
<feature type="transmembrane region" description="Helical" evidence="6">
    <location>
        <begin position="177"/>
        <end position="196"/>
    </location>
</feature>
<protein>
    <submittedName>
        <fullName evidence="7">MATE family multidrug resistance protein</fullName>
    </submittedName>
</protein>
<dbReference type="NCBIfam" id="TIGR00797">
    <property type="entry name" value="matE"/>
    <property type="match status" value="1"/>
</dbReference>
<accession>A0ABU1J3S1</accession>
<organism evidence="7 8">
    <name type="scientific">Paenibacillus hunanensis</name>
    <dbReference type="NCBI Taxonomy" id="539262"/>
    <lineage>
        <taxon>Bacteria</taxon>
        <taxon>Bacillati</taxon>
        <taxon>Bacillota</taxon>
        <taxon>Bacilli</taxon>
        <taxon>Bacillales</taxon>
        <taxon>Paenibacillaceae</taxon>
        <taxon>Paenibacillus</taxon>
    </lineage>
</organism>
<sequence length="464" mass="51254">MDCLFTYVQARELNTIIKQPSPTHRDYLMLSLPLIVSTITTPLLGLVDTAVVGHLFDPAYLGGTAIGTLIFNTMYWLFGFLRVSTSGFAAQARGKDDLRAGADDLLRPLAIALVIGLCFIVLQVPIFKGALWLMRPDANVAHWAGVYFHIRIWGAPITLLNYVLIGWLMGMSHIRQTLIVQISMNVLNMALAIWFAQGLHFGVTGVAAATLFAEGIALIAGLWFVWRSPYMQLALVRWKGLFAWSSLLPMFRANGDLLVRTICLLAMFNIFTAQSTAFGPELLAANSILIQLHYMMAYFFDGFANASSIYAGRAKGAGDSGLLRRSLQLTRTWTLLTALLLTLIYGVGRELLVRLFSDNEAVISLALAYNGWLLLFPICAGFGLVFYGIFTGMTLTAPVRNSMLLALLLYVLACWILVPLYGNHGLWISFLLFAVGRSVFLVMYVPGLEKRLIGQISERAESTS</sequence>
<feature type="transmembrane region" description="Helical" evidence="6">
    <location>
        <begin position="27"/>
        <end position="47"/>
    </location>
</feature>
<comment type="similarity">
    <text evidence="2">Belongs to the multi antimicrobial extrusion (MATE) (TC 2.A.66.1) family.</text>
</comment>
<comment type="subcellular location">
    <subcellularLocation>
        <location evidence="1">Membrane</location>
        <topology evidence="1">Multi-pass membrane protein</topology>
    </subcellularLocation>
</comment>
<feature type="transmembrane region" description="Helical" evidence="6">
    <location>
        <begin position="368"/>
        <end position="390"/>
    </location>
</feature>
<feature type="transmembrane region" description="Helical" evidence="6">
    <location>
        <begin position="146"/>
        <end position="165"/>
    </location>
</feature>
<feature type="transmembrane region" description="Helical" evidence="6">
    <location>
        <begin position="332"/>
        <end position="348"/>
    </location>
</feature>
<feature type="transmembrane region" description="Helical" evidence="6">
    <location>
        <begin position="257"/>
        <end position="276"/>
    </location>
</feature>
<dbReference type="Proteomes" id="UP001185028">
    <property type="component" value="Unassembled WGS sequence"/>
</dbReference>
<feature type="transmembrane region" description="Helical" evidence="6">
    <location>
        <begin position="105"/>
        <end position="126"/>
    </location>
</feature>
<proteinExistence type="inferred from homology"/>
<evidence type="ECO:0000313" key="8">
    <source>
        <dbReference type="Proteomes" id="UP001185028"/>
    </source>
</evidence>
<evidence type="ECO:0000256" key="2">
    <source>
        <dbReference type="ARBA" id="ARBA00010199"/>
    </source>
</evidence>